<dbReference type="Proteomes" id="UP000232688">
    <property type="component" value="Unassembled WGS sequence"/>
</dbReference>
<proteinExistence type="predicted"/>
<name>A0A2N0QG55_9GLOM</name>
<evidence type="ECO:0000313" key="1">
    <source>
        <dbReference type="EMBL" id="PKC50057.1"/>
    </source>
</evidence>
<accession>A0A2N0QG55</accession>
<organism evidence="1 2">
    <name type="scientific">Rhizophagus irregularis</name>
    <dbReference type="NCBI Taxonomy" id="588596"/>
    <lineage>
        <taxon>Eukaryota</taxon>
        <taxon>Fungi</taxon>
        <taxon>Fungi incertae sedis</taxon>
        <taxon>Mucoromycota</taxon>
        <taxon>Glomeromycotina</taxon>
        <taxon>Glomeromycetes</taxon>
        <taxon>Glomerales</taxon>
        <taxon>Glomeraceae</taxon>
        <taxon>Rhizophagus</taxon>
    </lineage>
</organism>
<reference evidence="1 2" key="1">
    <citation type="submission" date="2017-10" db="EMBL/GenBank/DDBJ databases">
        <title>Extensive intraspecific genome diversity in a model arbuscular mycorrhizal fungus.</title>
        <authorList>
            <person name="Chen E.C.H."/>
            <person name="Morin E."/>
            <person name="Baudet D."/>
            <person name="Noel J."/>
            <person name="Ndikumana S."/>
            <person name="Charron P."/>
            <person name="St-Onge C."/>
            <person name="Giorgi J."/>
            <person name="Grigoriev I.V."/>
            <person name="Roux C."/>
            <person name="Martin F.M."/>
            <person name="Corradi N."/>
        </authorList>
    </citation>
    <scope>NUCLEOTIDE SEQUENCE [LARGE SCALE GENOMIC DNA]</scope>
    <source>
        <strain evidence="1 2">A1</strain>
    </source>
</reference>
<evidence type="ECO:0000313" key="2">
    <source>
        <dbReference type="Proteomes" id="UP000232688"/>
    </source>
</evidence>
<dbReference type="VEuPathDB" id="FungiDB:RhiirFUN_010545"/>
<dbReference type="VEuPathDB" id="FungiDB:RhiirA1_487537"/>
<protein>
    <submittedName>
        <fullName evidence="1">Uncharacterized protein</fullName>
    </submittedName>
</protein>
<dbReference type="AlphaFoldDB" id="A0A2N0QG55"/>
<gene>
    <name evidence="1" type="ORF">RhiirA1_487537</name>
</gene>
<sequence length="136" mass="16007">MISLRYLINIDCKLQVSANLVRKPKLLSSLHRLFTIWNVIGHSERHEQNLEKEHINKVIPTQRLYQESNIWNLTIIDNIDFKQKTFSFGNIYDATRDTSHAILRMVFQSKIPNNLASCQEEVIKNMCMCNDQLNIF</sequence>
<dbReference type="EMBL" id="LLXH01011167">
    <property type="protein sequence ID" value="PKC50057.1"/>
    <property type="molecule type" value="Genomic_DNA"/>
</dbReference>
<comment type="caution">
    <text evidence="1">The sequence shown here is derived from an EMBL/GenBank/DDBJ whole genome shotgun (WGS) entry which is preliminary data.</text>
</comment>
<reference evidence="1 2" key="2">
    <citation type="submission" date="2017-10" db="EMBL/GenBank/DDBJ databases">
        <title>Genome analyses suggest a sexual origin of heterokaryosis in a supposedly ancient asexual fungus.</title>
        <authorList>
            <person name="Corradi N."/>
            <person name="Sedzielewska K."/>
            <person name="Noel J."/>
            <person name="Charron P."/>
            <person name="Farinelli L."/>
            <person name="Marton T."/>
            <person name="Kruger M."/>
            <person name="Pelin A."/>
            <person name="Brachmann A."/>
            <person name="Corradi N."/>
        </authorList>
    </citation>
    <scope>NUCLEOTIDE SEQUENCE [LARGE SCALE GENOMIC DNA]</scope>
    <source>
        <strain evidence="1 2">A1</strain>
    </source>
</reference>